<keyword evidence="3" id="KW-1185">Reference proteome</keyword>
<feature type="region of interest" description="Disordered" evidence="1">
    <location>
        <begin position="1"/>
        <end position="27"/>
    </location>
</feature>
<name>A0A2P6TMR7_CHLSO</name>
<dbReference type="Pfam" id="PF10294">
    <property type="entry name" value="Methyltransf_16"/>
    <property type="match status" value="1"/>
</dbReference>
<dbReference type="InterPro" id="IPR029063">
    <property type="entry name" value="SAM-dependent_MTases_sf"/>
</dbReference>
<dbReference type="PANTHER" id="PTHR14614:SF154">
    <property type="entry name" value="PROTEIN N-LYSINE METHYLTRANSFERASE METTL21A"/>
    <property type="match status" value="1"/>
</dbReference>
<dbReference type="AlphaFoldDB" id="A0A2P6TMR7"/>
<reference evidence="2 3" key="1">
    <citation type="journal article" date="2018" name="Plant J.">
        <title>Genome sequences of Chlorella sorokiniana UTEX 1602 and Micractinium conductrix SAG 241.80: implications to maltose excretion by a green alga.</title>
        <authorList>
            <person name="Arriola M.B."/>
            <person name="Velmurugan N."/>
            <person name="Zhang Y."/>
            <person name="Plunkett M.H."/>
            <person name="Hondzo H."/>
            <person name="Barney B.M."/>
        </authorList>
    </citation>
    <scope>NUCLEOTIDE SEQUENCE [LARGE SCALE GENOMIC DNA]</scope>
    <source>
        <strain evidence="3">UTEX 1602</strain>
    </source>
</reference>
<dbReference type="PANTHER" id="PTHR14614">
    <property type="entry name" value="HEPATOCELLULAR CARCINOMA-ASSOCIATED ANTIGEN"/>
    <property type="match status" value="1"/>
</dbReference>
<sequence length="605" mass="64114">MQDNNQPNSAAPEAEQPAAKRQRRTSGNEWLRSWAWKREHRPDKVRFDRPYSHGMRLPDGEEAKLTVHQARFREQGFASTVWDSSIVLAKLFERQAAAVQGKRCLDLSAGCGLPCLVLAKLGAGAVVATDLAPNLPLLRKNAEANGCAIQVLEHSWGEDVAPLGPPFDIIAACDVMYVAEAVEPLVASLCALSGPHSRIYISHGRNRQAEPQFLAAAGQHFTIQTVPSEDLDEVYQCADVDVLLLTLKEQKDEKQEKSKQLSEDATSPRAAAAVHVLAADIREASTSGRTSRSVQSAVFMAAGAGGAAVNPSLATRNRKTELDLEEPSPAVRRLVQAFEALLPPLASAPGGAGLLQEAWTALLGRVLTGASIGSQLSSRVLHQPACADERLAPARRALADCAAQADAVLAGLRADDAAVVALEAMQRVAVRLTLPFYSTSGALHVLPWLEHAVWVHAPSLRPSGLAGQPAYQSAAGSAVAAALNHLAAVHQVLEDATRSLPEAARESVAVGVLAAAGAAIMQAHLHAGTAEELLTLRCLQPLSAADAGKVSKLVSALLQALAPLTRDARKLGAAAEFLERGARILRLPADGWARAMWAVLSSLRL</sequence>
<dbReference type="Proteomes" id="UP000239899">
    <property type="component" value="Unassembled WGS sequence"/>
</dbReference>
<protein>
    <recommendedName>
        <fullName evidence="4">Lysine methyltransferase METTL21D</fullName>
    </recommendedName>
</protein>
<evidence type="ECO:0008006" key="4">
    <source>
        <dbReference type="Google" id="ProtNLM"/>
    </source>
</evidence>
<dbReference type="InterPro" id="IPR019410">
    <property type="entry name" value="Methyltransf_16"/>
</dbReference>
<dbReference type="EMBL" id="LHPG02000011">
    <property type="protein sequence ID" value="PRW45633.1"/>
    <property type="molecule type" value="Genomic_DNA"/>
</dbReference>
<organism evidence="2 3">
    <name type="scientific">Chlorella sorokiniana</name>
    <name type="common">Freshwater green alga</name>
    <dbReference type="NCBI Taxonomy" id="3076"/>
    <lineage>
        <taxon>Eukaryota</taxon>
        <taxon>Viridiplantae</taxon>
        <taxon>Chlorophyta</taxon>
        <taxon>core chlorophytes</taxon>
        <taxon>Trebouxiophyceae</taxon>
        <taxon>Chlorellales</taxon>
        <taxon>Chlorellaceae</taxon>
        <taxon>Chlorella clade</taxon>
        <taxon>Chlorella</taxon>
    </lineage>
</organism>
<evidence type="ECO:0000313" key="2">
    <source>
        <dbReference type="EMBL" id="PRW45633.1"/>
    </source>
</evidence>
<comment type="caution">
    <text evidence="2">The sequence shown here is derived from an EMBL/GenBank/DDBJ whole genome shotgun (WGS) entry which is preliminary data.</text>
</comment>
<dbReference type="CDD" id="cd02440">
    <property type="entry name" value="AdoMet_MTases"/>
    <property type="match status" value="1"/>
</dbReference>
<proteinExistence type="predicted"/>
<gene>
    <name evidence="2" type="ORF">C2E21_5777</name>
</gene>
<dbReference type="SUPFAM" id="SSF53335">
    <property type="entry name" value="S-adenosyl-L-methionine-dependent methyltransferases"/>
    <property type="match status" value="1"/>
</dbReference>
<evidence type="ECO:0000313" key="3">
    <source>
        <dbReference type="Proteomes" id="UP000239899"/>
    </source>
</evidence>
<accession>A0A2P6TMR7</accession>
<dbReference type="Gene3D" id="3.40.50.150">
    <property type="entry name" value="Vaccinia Virus protein VP39"/>
    <property type="match status" value="1"/>
</dbReference>
<evidence type="ECO:0000256" key="1">
    <source>
        <dbReference type="SAM" id="MobiDB-lite"/>
    </source>
</evidence>
<dbReference type="OrthoDB" id="413520at2759"/>
<dbReference type="STRING" id="3076.A0A2P6TMR7"/>